<keyword evidence="6 11" id="KW-0812">Transmembrane</keyword>
<dbReference type="PROSITE" id="PS52015">
    <property type="entry name" value="TONB_CTD"/>
    <property type="match status" value="1"/>
</dbReference>
<dbReference type="Gene3D" id="3.30.1150.10">
    <property type="match status" value="1"/>
</dbReference>
<feature type="compositionally biased region" description="Polar residues" evidence="10">
    <location>
        <begin position="113"/>
        <end position="122"/>
    </location>
</feature>
<evidence type="ECO:0000313" key="14">
    <source>
        <dbReference type="Proteomes" id="UP000772618"/>
    </source>
</evidence>
<dbReference type="InterPro" id="IPR006260">
    <property type="entry name" value="TonB/TolA_C"/>
</dbReference>
<comment type="subcellular location">
    <subcellularLocation>
        <location evidence="1">Cell inner membrane</location>
        <topology evidence="1">Single-pass membrane protein</topology>
        <orientation evidence="1">Periplasmic side</orientation>
    </subcellularLocation>
</comment>
<feature type="region of interest" description="Disordered" evidence="10">
    <location>
        <begin position="208"/>
        <end position="236"/>
    </location>
</feature>
<keyword evidence="3" id="KW-0813">Transport</keyword>
<dbReference type="PANTHER" id="PTHR33446">
    <property type="entry name" value="PROTEIN TONB-RELATED"/>
    <property type="match status" value="1"/>
</dbReference>
<dbReference type="InterPro" id="IPR051045">
    <property type="entry name" value="TonB-dependent_transducer"/>
</dbReference>
<gene>
    <name evidence="13" type="ORF">KK060_19940</name>
</gene>
<dbReference type="InterPro" id="IPR037682">
    <property type="entry name" value="TonB_C"/>
</dbReference>
<evidence type="ECO:0000256" key="3">
    <source>
        <dbReference type="ARBA" id="ARBA00022448"/>
    </source>
</evidence>
<dbReference type="EMBL" id="JAHESD010000059">
    <property type="protein sequence ID" value="MBT1705572.1"/>
    <property type="molecule type" value="Genomic_DNA"/>
</dbReference>
<evidence type="ECO:0000256" key="4">
    <source>
        <dbReference type="ARBA" id="ARBA00022475"/>
    </source>
</evidence>
<evidence type="ECO:0000256" key="2">
    <source>
        <dbReference type="ARBA" id="ARBA00006555"/>
    </source>
</evidence>
<feature type="compositionally biased region" description="Polar residues" evidence="10">
    <location>
        <begin position="134"/>
        <end position="144"/>
    </location>
</feature>
<proteinExistence type="inferred from homology"/>
<feature type="transmembrane region" description="Helical" evidence="11">
    <location>
        <begin position="77"/>
        <end position="101"/>
    </location>
</feature>
<dbReference type="SUPFAM" id="SSF49464">
    <property type="entry name" value="Carboxypeptidase regulatory domain-like"/>
    <property type="match status" value="1"/>
</dbReference>
<protein>
    <submittedName>
        <fullName evidence="13">TonB family protein</fullName>
    </submittedName>
</protein>
<organism evidence="13 14">
    <name type="scientific">Chryseosolibacter indicus</name>
    <dbReference type="NCBI Taxonomy" id="2782351"/>
    <lineage>
        <taxon>Bacteria</taxon>
        <taxon>Pseudomonadati</taxon>
        <taxon>Bacteroidota</taxon>
        <taxon>Cytophagia</taxon>
        <taxon>Cytophagales</taxon>
        <taxon>Chryseotaleaceae</taxon>
        <taxon>Chryseosolibacter</taxon>
    </lineage>
</organism>
<comment type="similarity">
    <text evidence="2">Belongs to the TonB family.</text>
</comment>
<evidence type="ECO:0000256" key="6">
    <source>
        <dbReference type="ARBA" id="ARBA00022692"/>
    </source>
</evidence>
<reference evidence="13 14" key="1">
    <citation type="submission" date="2021-05" db="EMBL/GenBank/DDBJ databases">
        <title>A Polyphasic approach of four new species of the genus Ohtaekwangia: Ohtaekwangia histidinii sp. nov., Ohtaekwangia cretensis sp. nov., Ohtaekwangia indiensis sp. nov., Ohtaekwangia reichenbachii sp. nov. from diverse environment.</title>
        <authorList>
            <person name="Octaviana S."/>
        </authorList>
    </citation>
    <scope>NUCLEOTIDE SEQUENCE [LARGE SCALE GENOMIC DNA]</scope>
    <source>
        <strain evidence="13 14">PWU20</strain>
    </source>
</reference>
<dbReference type="SUPFAM" id="SSF74653">
    <property type="entry name" value="TolA/TonB C-terminal domain"/>
    <property type="match status" value="1"/>
</dbReference>
<accession>A0ABS5VVW9</accession>
<dbReference type="InterPro" id="IPR003538">
    <property type="entry name" value="TonB"/>
</dbReference>
<feature type="region of interest" description="Disordered" evidence="10">
    <location>
        <begin position="109"/>
        <end position="173"/>
    </location>
</feature>
<sequence>MANQNNDIEKYLRGELSPAEMHALEKKALQDPFLAEALEGAQHVGHENFSLDLELIQKSVHEKTKKKGLRIISLTGWSLYTGVAAGLLLLVASSFAILIMIKQQNEGRGIATPNKTPGLTENTEAKKGLRSDSLIAQNKPSASKTLGIEIPKSSRIQQAPPKEKSSNTNASPTLPVINEEYAQDRELEIEVEAELQEPPIIVDERARADEGDKNTKKKALAFSKKSSPATTLPPGNERIVHGKVIHEGDGQFLPGVNVIVKGTTKGAVSDVNGDFQIPVSDTEKTLVFNFIGLTTQEINIENNTSLNVVMKDDITALSEVVVTGYATNSTGEAEREVYEMAFPEGGRRAFNKYLETNLQYPEVAKQNKIEGRVTVQFTVKQDGTLSDFKVIKGIGYGCDEELIRLIQQGPAWNPSKRNNERVTEKVKVRLRFKLPD</sequence>
<evidence type="ECO:0000256" key="8">
    <source>
        <dbReference type="ARBA" id="ARBA00022989"/>
    </source>
</evidence>
<evidence type="ECO:0000313" key="13">
    <source>
        <dbReference type="EMBL" id="MBT1705572.1"/>
    </source>
</evidence>
<dbReference type="InterPro" id="IPR008969">
    <property type="entry name" value="CarboxyPept-like_regulatory"/>
</dbReference>
<dbReference type="NCBIfam" id="TIGR01352">
    <property type="entry name" value="tonB_Cterm"/>
    <property type="match status" value="1"/>
</dbReference>
<keyword evidence="14" id="KW-1185">Reference proteome</keyword>
<comment type="caution">
    <text evidence="13">The sequence shown here is derived from an EMBL/GenBank/DDBJ whole genome shotgun (WGS) entry which is preliminary data.</text>
</comment>
<dbReference type="PRINTS" id="PR01374">
    <property type="entry name" value="TONBPROTEIN"/>
</dbReference>
<evidence type="ECO:0000256" key="9">
    <source>
        <dbReference type="ARBA" id="ARBA00023136"/>
    </source>
</evidence>
<evidence type="ECO:0000256" key="1">
    <source>
        <dbReference type="ARBA" id="ARBA00004383"/>
    </source>
</evidence>
<feature type="domain" description="TonB C-terminal" evidence="12">
    <location>
        <begin position="345"/>
        <end position="436"/>
    </location>
</feature>
<name>A0ABS5VVW9_9BACT</name>
<evidence type="ECO:0000256" key="10">
    <source>
        <dbReference type="SAM" id="MobiDB-lite"/>
    </source>
</evidence>
<evidence type="ECO:0000256" key="11">
    <source>
        <dbReference type="SAM" id="Phobius"/>
    </source>
</evidence>
<dbReference type="PANTHER" id="PTHR33446:SF2">
    <property type="entry name" value="PROTEIN TONB"/>
    <property type="match status" value="1"/>
</dbReference>
<feature type="compositionally biased region" description="Low complexity" evidence="10">
    <location>
        <begin position="220"/>
        <end position="229"/>
    </location>
</feature>
<keyword evidence="9 11" id="KW-0472">Membrane</keyword>
<keyword evidence="7" id="KW-0653">Protein transport</keyword>
<dbReference type="Proteomes" id="UP000772618">
    <property type="component" value="Unassembled WGS sequence"/>
</dbReference>
<evidence type="ECO:0000256" key="5">
    <source>
        <dbReference type="ARBA" id="ARBA00022519"/>
    </source>
</evidence>
<evidence type="ECO:0000256" key="7">
    <source>
        <dbReference type="ARBA" id="ARBA00022927"/>
    </source>
</evidence>
<dbReference type="Gene3D" id="2.60.40.1120">
    <property type="entry name" value="Carboxypeptidase-like, regulatory domain"/>
    <property type="match status" value="1"/>
</dbReference>
<dbReference type="Pfam" id="PF03544">
    <property type="entry name" value="TonB_C"/>
    <property type="match status" value="1"/>
</dbReference>
<keyword evidence="8 11" id="KW-1133">Transmembrane helix</keyword>
<keyword evidence="5" id="KW-0997">Cell inner membrane</keyword>
<dbReference type="Pfam" id="PF13715">
    <property type="entry name" value="CarbopepD_reg_2"/>
    <property type="match status" value="1"/>
</dbReference>
<dbReference type="RefSeq" id="WP_254155533.1">
    <property type="nucleotide sequence ID" value="NZ_JAHESD010000059.1"/>
</dbReference>
<keyword evidence="4" id="KW-1003">Cell membrane</keyword>
<evidence type="ECO:0000259" key="12">
    <source>
        <dbReference type="PROSITE" id="PS52015"/>
    </source>
</evidence>